<feature type="chain" id="PRO_5045550385" description="Type IX secretion system membrane protein, PorP/SprF family" evidence="1">
    <location>
        <begin position="26"/>
        <end position="308"/>
    </location>
</feature>
<keyword evidence="3" id="KW-1185">Reference proteome</keyword>
<evidence type="ECO:0000313" key="3">
    <source>
        <dbReference type="Proteomes" id="UP000019275"/>
    </source>
</evidence>
<dbReference type="Pfam" id="PF11751">
    <property type="entry name" value="PorP_SprF"/>
    <property type="match status" value="1"/>
</dbReference>
<evidence type="ECO:0000313" key="2">
    <source>
        <dbReference type="EMBL" id="EWH13546.1"/>
    </source>
</evidence>
<organism evidence="2 3">
    <name type="scientific">Cellulophaga geojensis KL-A</name>
    <dbReference type="NCBI Taxonomy" id="1328323"/>
    <lineage>
        <taxon>Bacteria</taxon>
        <taxon>Pseudomonadati</taxon>
        <taxon>Bacteroidota</taxon>
        <taxon>Flavobacteriia</taxon>
        <taxon>Flavobacteriales</taxon>
        <taxon>Flavobacteriaceae</taxon>
        <taxon>Cellulophaga</taxon>
    </lineage>
</organism>
<protein>
    <recommendedName>
        <fullName evidence="4">Type IX secretion system membrane protein, PorP/SprF family</fullName>
    </recommendedName>
</protein>
<gene>
    <name evidence="2" type="ORF">KLA_09379</name>
</gene>
<reference evidence="2 3" key="1">
    <citation type="journal article" date="2014" name="Genome Announc.">
        <title>Draft Genome Sequence of the Carrageenan-Degrading Bacterium Cellulophaga sp. Strain KL-A, Isolated from Decaying Marine Algae.</title>
        <authorList>
            <person name="Shan D."/>
            <person name="Ying J."/>
            <person name="Li X."/>
            <person name="Gao Z."/>
            <person name="Wei G."/>
            <person name="Shao Z."/>
        </authorList>
    </citation>
    <scope>NUCLEOTIDE SEQUENCE [LARGE SCALE GENOMIC DNA]</scope>
    <source>
        <strain evidence="2 3">KL-A</strain>
    </source>
</reference>
<dbReference type="NCBIfam" id="TIGR03519">
    <property type="entry name" value="T9SS_PorP_fam"/>
    <property type="match status" value="1"/>
</dbReference>
<accession>A0ABN0RNP3</accession>
<dbReference type="RefSeq" id="WP_013622819.1">
    <property type="nucleotide sequence ID" value="NZ_ARZX01000010.1"/>
</dbReference>
<feature type="signal peptide" evidence="1">
    <location>
        <begin position="1"/>
        <end position="25"/>
    </location>
</feature>
<dbReference type="Proteomes" id="UP000019275">
    <property type="component" value="Unassembled WGS sequence"/>
</dbReference>
<evidence type="ECO:0008006" key="4">
    <source>
        <dbReference type="Google" id="ProtNLM"/>
    </source>
</evidence>
<comment type="caution">
    <text evidence="2">The sequence shown here is derived from an EMBL/GenBank/DDBJ whole genome shotgun (WGS) entry which is preliminary data.</text>
</comment>
<sequence>MKLTKNIKYQLLLALGFLGICASNAQQAPQYTQYMHNTMALNSGYTGTSGKLEATFLHRSQWVGLEGAPSNQSFSIQGKFGEKVGLGLSAINDKLGASNNITVNGNFAYELPLGYVTKLSLGINAGVDILNIDWSKGSYEDNMDPVFNENNKDVRPVLGIGAFMYGTKWYAGVSTQNLFNSSVLKDNDEVVTDRKSQYYVMGGYVFDLSGNLKFKPTILTKHVSGAPITVDVSGNFLINDKFSIGAAYRYDDAVSALAGFNITKELFVGYAYDYTLTDLGDYNNGSHEVILKYSVFNSKKRALSPRFF</sequence>
<proteinExistence type="predicted"/>
<keyword evidence="1" id="KW-0732">Signal</keyword>
<name>A0ABN0RNP3_9FLAO</name>
<evidence type="ECO:0000256" key="1">
    <source>
        <dbReference type="SAM" id="SignalP"/>
    </source>
</evidence>
<dbReference type="EMBL" id="ARZX01000010">
    <property type="protein sequence ID" value="EWH13546.1"/>
    <property type="molecule type" value="Genomic_DNA"/>
</dbReference>
<dbReference type="InterPro" id="IPR019861">
    <property type="entry name" value="PorP/SprF_Bacteroidetes"/>
</dbReference>